<protein>
    <recommendedName>
        <fullName evidence="4">DUF2336 domain-containing protein</fullName>
    </recommendedName>
</protein>
<name>A0ABV6YWV6_UNCC1</name>
<keyword evidence="1" id="KW-0175">Coiled coil</keyword>
<feature type="coiled-coil region" evidence="1">
    <location>
        <begin position="164"/>
        <end position="202"/>
    </location>
</feature>
<sequence length="395" mass="44525">MTPPETSGSDTPFGTVLQDIQEKTLDKEQRMIIAKGFLPLEPEVLAKALLYLSSDDEPEIKEAAQDTIMELPVAIVKNIAQSRDTVPELLHILARMRIGDSEILEAIILNPTINDDTFTFIAKHGPANVVEILSGNQERILQNEAIIAAILSNPNTSQFIRMRLEMYQQEQQEQREARERDRELAEQAAAQALEEKIKAERVKATPEPTTVQKESILKEKAVKPTVTKKAAPKKKKPAEKEEIELLDEEKEHITTAQRIAGMNVADRVKLATLGTREERMILVREMNRLVAVAAITSPKTTEDDVEQIAKLKNVMDDVLREIGTSREYTKSPTIRRALIENPRTPVGITLNLMKHANEKELWELSRNRNIPDVIRTTARRAYSRKMKRKSGGGGH</sequence>
<gene>
    <name evidence="2" type="ORF">ACFL27_10715</name>
</gene>
<dbReference type="Proteomes" id="UP001594351">
    <property type="component" value="Unassembled WGS sequence"/>
</dbReference>
<dbReference type="EMBL" id="JBHPBY010000114">
    <property type="protein sequence ID" value="MFC1850653.1"/>
    <property type="molecule type" value="Genomic_DNA"/>
</dbReference>
<accession>A0ABV6YWV6</accession>
<evidence type="ECO:0008006" key="4">
    <source>
        <dbReference type="Google" id="ProtNLM"/>
    </source>
</evidence>
<reference evidence="2 3" key="1">
    <citation type="submission" date="2024-09" db="EMBL/GenBank/DDBJ databases">
        <title>Laminarin stimulates single cell rates of sulfate reduction while oxygen inhibits transcriptomic activity in coastal marine sediment.</title>
        <authorList>
            <person name="Lindsay M."/>
            <person name="Orcutt B."/>
            <person name="Emerson D."/>
            <person name="Stepanauskas R."/>
            <person name="D'Angelo T."/>
        </authorList>
    </citation>
    <scope>NUCLEOTIDE SEQUENCE [LARGE SCALE GENOMIC DNA]</scope>
    <source>
        <strain evidence="2">SAG AM-311-K15</strain>
    </source>
</reference>
<comment type="caution">
    <text evidence="2">The sequence shown here is derived from an EMBL/GenBank/DDBJ whole genome shotgun (WGS) entry which is preliminary data.</text>
</comment>
<evidence type="ECO:0000313" key="2">
    <source>
        <dbReference type="EMBL" id="MFC1850653.1"/>
    </source>
</evidence>
<evidence type="ECO:0000256" key="1">
    <source>
        <dbReference type="SAM" id="Coils"/>
    </source>
</evidence>
<proteinExistence type="predicted"/>
<organism evidence="2 3">
    <name type="scientific">candidate division CSSED10-310 bacterium</name>
    <dbReference type="NCBI Taxonomy" id="2855610"/>
    <lineage>
        <taxon>Bacteria</taxon>
        <taxon>Bacteria division CSSED10-310</taxon>
    </lineage>
</organism>
<keyword evidence="3" id="KW-1185">Reference proteome</keyword>
<evidence type="ECO:0000313" key="3">
    <source>
        <dbReference type="Proteomes" id="UP001594351"/>
    </source>
</evidence>